<name>A0A6J3LSQ4_9PEZI</name>
<evidence type="ECO:0000313" key="4">
    <source>
        <dbReference type="RefSeq" id="XP_033455699.1"/>
    </source>
</evidence>
<feature type="compositionally biased region" description="Low complexity" evidence="2">
    <location>
        <begin position="718"/>
        <end position="752"/>
    </location>
</feature>
<feature type="compositionally biased region" description="Low complexity" evidence="2">
    <location>
        <begin position="671"/>
        <end position="688"/>
    </location>
</feature>
<feature type="coiled-coil region" evidence="1">
    <location>
        <begin position="220"/>
        <end position="247"/>
    </location>
</feature>
<reference evidence="4" key="2">
    <citation type="submission" date="2020-04" db="EMBL/GenBank/DDBJ databases">
        <authorList>
            <consortium name="NCBI Genome Project"/>
        </authorList>
    </citation>
    <scope>NUCLEOTIDE SEQUENCE</scope>
    <source>
        <strain evidence="4">CBS 342.82</strain>
    </source>
</reference>
<dbReference type="Proteomes" id="UP000504637">
    <property type="component" value="Unplaced"/>
</dbReference>
<sequence>MTEREPVPDPIHAFLDSLVDEGQRLGESAQQQQRQRQRHPLSTAAADHPPSSLLSCCCGNQACAYLAHNQTTLNALARDVCEAGKLGQALLTRHEAYVKDSEQDRSNLAMKIETLEKDKLGLEKLNADVVRENRGLLDQLESLNDAIIDSDNQVTNLQATLQSSQQEIHRLAHLAARTAKLESQIADFERDQARWQSTLTDREQSEKAALRRWQQSERTLADISRQIEAIELEAKEERDRHAEVVARMERRHAVERELDSSAARLKGAAAVKTAENATQGTNVVSHFVRDLLQDNTALQSGVLELREMLDNSNLQVEALRRQLTDQQVSAPITPSVVRPQPEAIRTDLNDEMKRANAQELHVHHHYHAPSAPKQPAVIRRPKKKRYGALMSGHFTPPTSGISTPRSSISYSVPSSHAAILSSTAASLPENYHAMRAFSGPSSPGSTNRTSSIFDNVFSDAGLDSSRPTTPGTEEPASPMMFPIHSKRSSISSFQHRSRPSGHRSRSSLDAIMDVGFEHLEGLDLRMNQERPIPEEEDLSWDESHHPSAEDETPSSNDQHAVPSLSDELDRAYERRNRRLRRVNSHDSLLSVSGMDIHLPANSTSTLKPRPSQLLAPYNSASRSFTTQAVLSDATAHAARPAILSSSSSSYASTHSLLSGMAADRLHPNKASSSSSSSSTNNNASSSSGSGSGLGNRIGWVFGKWGATPTPAVEPPPSSSTTTTTSTARSPSISSVAASTTSSSIVSSSNNNNTDDDVHASPSATDPQLTPKPAPLPAPSRLRSFGVNQSGPIPFFPVETKTPPRPPVVNVLDEEGLRKVLDMG</sequence>
<evidence type="ECO:0000313" key="3">
    <source>
        <dbReference type="Proteomes" id="UP000504637"/>
    </source>
</evidence>
<evidence type="ECO:0000256" key="2">
    <source>
        <dbReference type="SAM" id="MobiDB-lite"/>
    </source>
</evidence>
<dbReference type="GeneID" id="54363692"/>
<reference evidence="4" key="1">
    <citation type="submission" date="2020-01" db="EMBL/GenBank/DDBJ databases">
        <authorList>
            <consortium name="DOE Joint Genome Institute"/>
            <person name="Haridas S."/>
            <person name="Albert R."/>
            <person name="Binder M."/>
            <person name="Bloem J."/>
            <person name="Labutti K."/>
            <person name="Salamov A."/>
            <person name="Andreopoulos B."/>
            <person name="Baker S.E."/>
            <person name="Barry K."/>
            <person name="Bills G."/>
            <person name="Bluhm B.H."/>
            <person name="Cannon C."/>
            <person name="Castanera R."/>
            <person name="Culley D.E."/>
            <person name="Daum C."/>
            <person name="Ezra D."/>
            <person name="Gonzalez J.B."/>
            <person name="Henrissat B."/>
            <person name="Kuo A."/>
            <person name="Liang C."/>
            <person name="Lipzen A."/>
            <person name="Lutzoni F."/>
            <person name="Magnuson J."/>
            <person name="Mondo S."/>
            <person name="Nolan M."/>
            <person name="Ohm R."/>
            <person name="Pangilinan J."/>
            <person name="Park H.-J."/>
            <person name="Ramirez L."/>
            <person name="Alfaro M."/>
            <person name="Sun H."/>
            <person name="Tritt A."/>
            <person name="Yoshinaga Y."/>
            <person name="Zwiers L.-H."/>
            <person name="Turgeon B.G."/>
            <person name="Goodwin S.B."/>
            <person name="Spatafora J.W."/>
            <person name="Crous P.W."/>
            <person name="Grigoriev I.V."/>
        </authorList>
    </citation>
    <scope>NUCLEOTIDE SEQUENCE</scope>
    <source>
        <strain evidence="4">CBS 342.82</strain>
    </source>
</reference>
<proteinExistence type="predicted"/>
<feature type="region of interest" description="Disordered" evidence="2">
    <location>
        <begin position="19"/>
        <end position="46"/>
    </location>
</feature>
<protein>
    <submittedName>
        <fullName evidence="4">Uncharacterized protein</fullName>
    </submittedName>
</protein>
<keyword evidence="1" id="KW-0175">Coiled coil</keyword>
<gene>
    <name evidence="4" type="ORF">K489DRAFT_384577</name>
</gene>
<keyword evidence="3" id="KW-1185">Reference proteome</keyword>
<dbReference type="OrthoDB" id="4088568at2759"/>
<feature type="region of interest" description="Disordered" evidence="2">
    <location>
        <begin position="457"/>
        <end position="483"/>
    </location>
</feature>
<dbReference type="AlphaFoldDB" id="A0A6J3LSQ4"/>
<reference evidence="4" key="3">
    <citation type="submission" date="2025-08" db="UniProtKB">
        <authorList>
            <consortium name="RefSeq"/>
        </authorList>
    </citation>
    <scope>IDENTIFICATION</scope>
    <source>
        <strain evidence="4">CBS 342.82</strain>
    </source>
</reference>
<accession>A0A6J3LSQ4</accession>
<feature type="region of interest" description="Disordered" evidence="2">
    <location>
        <begin position="534"/>
        <end position="564"/>
    </location>
</feature>
<feature type="region of interest" description="Disordered" evidence="2">
    <location>
        <begin position="665"/>
        <end position="808"/>
    </location>
</feature>
<dbReference type="RefSeq" id="XP_033455699.1">
    <property type="nucleotide sequence ID" value="XM_033605892.1"/>
</dbReference>
<evidence type="ECO:0000256" key="1">
    <source>
        <dbReference type="SAM" id="Coils"/>
    </source>
</evidence>
<feature type="coiled-coil region" evidence="1">
    <location>
        <begin position="98"/>
        <end position="191"/>
    </location>
</feature>
<organism evidence="4">
    <name type="scientific">Dissoconium aciculare CBS 342.82</name>
    <dbReference type="NCBI Taxonomy" id="1314786"/>
    <lineage>
        <taxon>Eukaryota</taxon>
        <taxon>Fungi</taxon>
        <taxon>Dikarya</taxon>
        <taxon>Ascomycota</taxon>
        <taxon>Pezizomycotina</taxon>
        <taxon>Dothideomycetes</taxon>
        <taxon>Dothideomycetidae</taxon>
        <taxon>Mycosphaerellales</taxon>
        <taxon>Dissoconiaceae</taxon>
        <taxon>Dissoconium</taxon>
    </lineage>
</organism>